<dbReference type="PRINTS" id="PR00069">
    <property type="entry name" value="ALDKETRDTASE"/>
</dbReference>
<dbReference type="Gene3D" id="3.20.20.100">
    <property type="entry name" value="NADP-dependent oxidoreductase domain"/>
    <property type="match status" value="1"/>
</dbReference>
<organism evidence="5 6">
    <name type="scientific">Labrys monachus</name>
    <dbReference type="NCBI Taxonomy" id="217067"/>
    <lineage>
        <taxon>Bacteria</taxon>
        <taxon>Pseudomonadati</taxon>
        <taxon>Pseudomonadota</taxon>
        <taxon>Alphaproteobacteria</taxon>
        <taxon>Hyphomicrobiales</taxon>
        <taxon>Xanthobacteraceae</taxon>
        <taxon>Labrys</taxon>
    </lineage>
</organism>
<dbReference type="Pfam" id="PF00248">
    <property type="entry name" value="Aldo_ket_red"/>
    <property type="match status" value="1"/>
</dbReference>
<evidence type="ECO:0000256" key="3">
    <source>
        <dbReference type="ARBA" id="ARBA00023002"/>
    </source>
</evidence>
<evidence type="ECO:0000259" key="4">
    <source>
        <dbReference type="Pfam" id="PF00248"/>
    </source>
</evidence>
<dbReference type="Proteomes" id="UP001237448">
    <property type="component" value="Unassembled WGS sequence"/>
</dbReference>
<comment type="caution">
    <text evidence="5">The sequence shown here is derived from an EMBL/GenBank/DDBJ whole genome shotgun (WGS) entry which is preliminary data.</text>
</comment>
<evidence type="ECO:0000256" key="2">
    <source>
        <dbReference type="ARBA" id="ARBA00022857"/>
    </source>
</evidence>
<protein>
    <submittedName>
        <fullName evidence="5">2,5-diketo-D-gluconate reductase A</fullName>
        <ecNumber evidence="5">1.1.1.346</ecNumber>
    </submittedName>
</protein>
<dbReference type="GO" id="GO:0016491">
    <property type="term" value="F:oxidoreductase activity"/>
    <property type="evidence" value="ECO:0007669"/>
    <property type="project" value="UniProtKB-KW"/>
</dbReference>
<sequence length="274" mass="30090">MNSPVIRLNDGYEIPQLGFGVWQVPNAGAAAAVTAAIDAGYRLIDTAAAYRNEEGVGDAIAASPVGRDALFITTKLANPDQGYESTLRAFDASMKLLRIEKLDLYLIHWQAVHRGAYLDTWKAFVKLRDEGRIASIGVSNFTVPNLERLRDETGVMPSVNQIELHPRFQQKALRAYHAKAGIATESWSPLGQGSLIDDPQLAAIGRKYGKTAAQVILRWHLDLGLIAIPKSVTPARIVENFDLFDFRLSEEDIAAIDKLDRPDGRIGPDPEVFG</sequence>
<comment type="similarity">
    <text evidence="1">Belongs to the aldo/keto reductase family.</text>
</comment>
<evidence type="ECO:0000313" key="6">
    <source>
        <dbReference type="Proteomes" id="UP001237448"/>
    </source>
</evidence>
<keyword evidence="2" id="KW-0521">NADP</keyword>
<dbReference type="InterPro" id="IPR018170">
    <property type="entry name" value="Aldo/ket_reductase_CS"/>
</dbReference>
<proteinExistence type="inferred from homology"/>
<dbReference type="SUPFAM" id="SSF51430">
    <property type="entry name" value="NAD(P)-linked oxidoreductase"/>
    <property type="match status" value="1"/>
</dbReference>
<feature type="domain" description="NADP-dependent oxidoreductase" evidence="4">
    <location>
        <begin position="17"/>
        <end position="260"/>
    </location>
</feature>
<dbReference type="EC" id="1.1.1.346" evidence="5"/>
<dbReference type="PANTHER" id="PTHR43827:SF3">
    <property type="entry name" value="NADP-DEPENDENT OXIDOREDUCTASE DOMAIN-CONTAINING PROTEIN"/>
    <property type="match status" value="1"/>
</dbReference>
<reference evidence="5 6" key="1">
    <citation type="submission" date="2023-07" db="EMBL/GenBank/DDBJ databases">
        <title>Genomic Encyclopedia of Type Strains, Phase IV (KMG-IV): sequencing the most valuable type-strain genomes for metagenomic binning, comparative biology and taxonomic classification.</title>
        <authorList>
            <person name="Goeker M."/>
        </authorList>
    </citation>
    <scope>NUCLEOTIDE SEQUENCE [LARGE SCALE GENOMIC DNA]</scope>
    <source>
        <strain evidence="5 6">DSM 5896</strain>
    </source>
</reference>
<dbReference type="InterPro" id="IPR036812">
    <property type="entry name" value="NAD(P)_OxRdtase_dom_sf"/>
</dbReference>
<dbReference type="PANTHER" id="PTHR43827">
    <property type="entry name" value="2,5-DIKETO-D-GLUCONIC ACID REDUCTASE"/>
    <property type="match status" value="1"/>
</dbReference>
<keyword evidence="6" id="KW-1185">Reference proteome</keyword>
<evidence type="ECO:0000313" key="5">
    <source>
        <dbReference type="EMBL" id="MDQ0396213.1"/>
    </source>
</evidence>
<dbReference type="EMBL" id="JAUSVK010000001">
    <property type="protein sequence ID" value="MDQ0396213.1"/>
    <property type="molecule type" value="Genomic_DNA"/>
</dbReference>
<dbReference type="RefSeq" id="WP_307436149.1">
    <property type="nucleotide sequence ID" value="NZ_JAUSVK010000001.1"/>
</dbReference>
<evidence type="ECO:0000256" key="1">
    <source>
        <dbReference type="ARBA" id="ARBA00007905"/>
    </source>
</evidence>
<keyword evidence="3 5" id="KW-0560">Oxidoreductase</keyword>
<dbReference type="PIRSF" id="PIRSF000097">
    <property type="entry name" value="AKR"/>
    <property type="match status" value="1"/>
</dbReference>
<dbReference type="InterPro" id="IPR023210">
    <property type="entry name" value="NADP_OxRdtase_dom"/>
</dbReference>
<gene>
    <name evidence="5" type="ORF">J3R73_006005</name>
</gene>
<dbReference type="PROSITE" id="PS00798">
    <property type="entry name" value="ALDOKETO_REDUCTASE_1"/>
    <property type="match status" value="1"/>
</dbReference>
<accession>A0ABU0FQ76</accession>
<name>A0ABU0FQ76_9HYPH</name>
<dbReference type="PROSITE" id="PS00063">
    <property type="entry name" value="ALDOKETO_REDUCTASE_3"/>
    <property type="match status" value="1"/>
</dbReference>
<dbReference type="InterPro" id="IPR020471">
    <property type="entry name" value="AKR"/>
</dbReference>